<keyword evidence="7" id="KW-0812">Transmembrane</keyword>
<comment type="caution">
    <text evidence="7">Lacks conserved residue(s) required for the propagation of feature annotation.</text>
</comment>
<evidence type="ECO:0000256" key="1">
    <source>
        <dbReference type="ARBA" id="ARBA00000677"/>
    </source>
</evidence>
<name>E4T4L5_PALPW</name>
<evidence type="ECO:0000256" key="6">
    <source>
        <dbReference type="PIRSR" id="PIRSR600223-1"/>
    </source>
</evidence>
<reference key="1">
    <citation type="submission" date="2010-11" db="EMBL/GenBank/DDBJ databases">
        <title>The complete genome of Paludibacter propionicigenes DSM 17365.</title>
        <authorList>
            <consortium name="US DOE Joint Genome Institute (JGI-PGF)"/>
            <person name="Lucas S."/>
            <person name="Copeland A."/>
            <person name="Lapidus A."/>
            <person name="Bruce D."/>
            <person name="Goodwin L."/>
            <person name="Pitluck S."/>
            <person name="Kyrpides N."/>
            <person name="Mavromatis K."/>
            <person name="Ivanova N."/>
            <person name="Munk A.C."/>
            <person name="Brettin T."/>
            <person name="Detter J.C."/>
            <person name="Han C."/>
            <person name="Tapia R."/>
            <person name="Land M."/>
            <person name="Hauser L."/>
            <person name="Markowitz V."/>
            <person name="Cheng J.-F."/>
            <person name="Hugenholtz P."/>
            <person name="Woyke T."/>
            <person name="Wu D."/>
            <person name="Gronow S."/>
            <person name="Wellnitz S."/>
            <person name="Brambilla E."/>
            <person name="Klenk H.-P."/>
            <person name="Eisen J.A."/>
        </authorList>
    </citation>
    <scope>NUCLEOTIDE SEQUENCE</scope>
    <source>
        <strain>WB4</strain>
    </source>
</reference>
<gene>
    <name evidence="9" type="ordered locus">Palpr_1513</name>
</gene>
<dbReference type="PROSITE" id="PS00761">
    <property type="entry name" value="SPASE_I_3"/>
    <property type="match status" value="1"/>
</dbReference>
<keyword evidence="7" id="KW-0645">Protease</keyword>
<dbReference type="EC" id="3.4.21.89" evidence="3 7"/>
<keyword evidence="7" id="KW-1133">Transmembrane helix</keyword>
<feature type="domain" description="Peptidase S26" evidence="8">
    <location>
        <begin position="72"/>
        <end position="248"/>
    </location>
</feature>
<dbReference type="KEGG" id="ppn:Palpr_1513"/>
<dbReference type="eggNOG" id="COG0681">
    <property type="taxonomic scope" value="Bacteria"/>
</dbReference>
<evidence type="ECO:0000256" key="7">
    <source>
        <dbReference type="RuleBase" id="RU362042"/>
    </source>
</evidence>
<evidence type="ECO:0000256" key="4">
    <source>
        <dbReference type="ARBA" id="ARBA00019232"/>
    </source>
</evidence>
<dbReference type="PANTHER" id="PTHR43390">
    <property type="entry name" value="SIGNAL PEPTIDASE I"/>
    <property type="match status" value="1"/>
</dbReference>
<evidence type="ECO:0000256" key="5">
    <source>
        <dbReference type="ARBA" id="ARBA00022801"/>
    </source>
</evidence>
<dbReference type="HOGENOM" id="CLU_028723_1_0_10"/>
<dbReference type="OrthoDB" id="9802919at2"/>
<dbReference type="PANTHER" id="PTHR43390:SF1">
    <property type="entry name" value="CHLOROPLAST PROCESSING PEPTIDASE"/>
    <property type="match status" value="1"/>
</dbReference>
<keyword evidence="5 7" id="KW-0378">Hydrolase</keyword>
<dbReference type="PRINTS" id="PR00727">
    <property type="entry name" value="LEADERPTASE"/>
</dbReference>
<dbReference type="Proteomes" id="UP000008718">
    <property type="component" value="Chromosome"/>
</dbReference>
<comment type="catalytic activity">
    <reaction evidence="1 7">
        <text>Cleavage of hydrophobic, N-terminal signal or leader sequences from secreted and periplasmic proteins.</text>
        <dbReference type="EC" id="3.4.21.89"/>
    </reaction>
</comment>
<dbReference type="Pfam" id="PF10502">
    <property type="entry name" value="Peptidase_S26"/>
    <property type="match status" value="2"/>
</dbReference>
<keyword evidence="10" id="KW-1185">Reference proteome</keyword>
<dbReference type="GO" id="GO:0009003">
    <property type="term" value="F:signal peptidase activity"/>
    <property type="evidence" value="ECO:0007669"/>
    <property type="project" value="UniProtKB-EC"/>
</dbReference>
<evidence type="ECO:0000256" key="2">
    <source>
        <dbReference type="ARBA" id="ARBA00009370"/>
    </source>
</evidence>
<comment type="similarity">
    <text evidence="2 7">Belongs to the peptidase S26 family.</text>
</comment>
<dbReference type="EMBL" id="CP002345">
    <property type="protein sequence ID" value="ADQ79659.1"/>
    <property type="molecule type" value="Genomic_DNA"/>
</dbReference>
<feature type="active site" evidence="6">
    <location>
        <position position="223"/>
    </location>
</feature>
<accession>E4T4L5</accession>
<organism evidence="9 10">
    <name type="scientific">Paludibacter propionicigenes (strain DSM 17365 / JCM 13257 / WB4)</name>
    <dbReference type="NCBI Taxonomy" id="694427"/>
    <lineage>
        <taxon>Bacteria</taxon>
        <taxon>Pseudomonadati</taxon>
        <taxon>Bacteroidota</taxon>
        <taxon>Bacteroidia</taxon>
        <taxon>Bacteroidales</taxon>
        <taxon>Paludibacteraceae</taxon>
        <taxon>Paludibacter</taxon>
    </lineage>
</organism>
<dbReference type="STRING" id="694427.Palpr_1513"/>
<dbReference type="Gene3D" id="2.10.109.10">
    <property type="entry name" value="Umud Fragment, subunit A"/>
    <property type="match status" value="2"/>
</dbReference>
<evidence type="ECO:0000256" key="3">
    <source>
        <dbReference type="ARBA" id="ARBA00013208"/>
    </source>
</evidence>
<feature type="domain" description="Peptidase S26" evidence="8">
    <location>
        <begin position="410"/>
        <end position="448"/>
    </location>
</feature>
<dbReference type="GO" id="GO:0006465">
    <property type="term" value="P:signal peptide processing"/>
    <property type="evidence" value="ECO:0007669"/>
    <property type="project" value="InterPro"/>
</dbReference>
<dbReference type="InterPro" id="IPR019758">
    <property type="entry name" value="Pept_S26A_signal_pept_1_CS"/>
</dbReference>
<protein>
    <recommendedName>
        <fullName evidence="4 7">Signal peptidase I</fullName>
        <ecNumber evidence="3 7">3.4.21.89</ecNumber>
    </recommendedName>
</protein>
<dbReference type="RefSeq" id="WP_013445028.1">
    <property type="nucleotide sequence ID" value="NC_014734.1"/>
</dbReference>
<dbReference type="SUPFAM" id="SSF51306">
    <property type="entry name" value="LexA/Signal peptidase"/>
    <property type="match status" value="2"/>
</dbReference>
<dbReference type="InterPro" id="IPR000223">
    <property type="entry name" value="Pept_S26A_signal_pept_1"/>
</dbReference>
<feature type="transmembrane region" description="Helical" evidence="7">
    <location>
        <begin position="21"/>
        <end position="47"/>
    </location>
</feature>
<feature type="active site" evidence="6">
    <location>
        <position position="102"/>
    </location>
</feature>
<proteinExistence type="inferred from homology"/>
<reference evidence="9 10" key="2">
    <citation type="journal article" date="2011" name="Stand. Genomic Sci.">
        <title>Complete genome sequence of Paludibacter propionicigenes type strain (WB4).</title>
        <authorList>
            <person name="Gronow S."/>
            <person name="Munk C."/>
            <person name="Lapidus A."/>
            <person name="Nolan M."/>
            <person name="Lucas S."/>
            <person name="Hammon N."/>
            <person name="Deshpande S."/>
            <person name="Cheng J.F."/>
            <person name="Tapia R."/>
            <person name="Han C."/>
            <person name="Goodwin L."/>
            <person name="Pitluck S."/>
            <person name="Liolios K."/>
            <person name="Ivanova N."/>
            <person name="Mavromatis K."/>
            <person name="Mikhailova N."/>
            <person name="Pati A."/>
            <person name="Chen A."/>
            <person name="Palaniappan K."/>
            <person name="Land M."/>
            <person name="Hauser L."/>
            <person name="Chang Y.J."/>
            <person name="Jeffries C.D."/>
            <person name="Brambilla E."/>
            <person name="Rohde M."/>
            <person name="Goker M."/>
            <person name="Detter J.C."/>
            <person name="Woyke T."/>
            <person name="Bristow J."/>
            <person name="Eisen J.A."/>
            <person name="Markowitz V."/>
            <person name="Hugenholtz P."/>
            <person name="Kyrpides N.C."/>
            <person name="Klenk H.P."/>
        </authorList>
    </citation>
    <scope>NUCLEOTIDE SEQUENCE [LARGE SCALE GENOMIC DNA]</scope>
    <source>
        <strain evidence="10">DSM 17365 / JCM 13257 / WB4</strain>
    </source>
</reference>
<sequence length="473" mass="55503">MSADKQTSRFQQPLKQWIKCSVWSLIYILFIVWVGNFWWLILLPLIFDAFISHYVPWTWWKKTKNKALLGIMGWVDAIVFALVAVYFINTYLFQNYQIPSSSLEKSLLVGDFLFVSKASYGPRVPNTPLSFPLVQHTFPLLNCKSFIEKPQWEYHRLKGFDSVKRDDIVVFNFPAGDTVTLKVTNPDYYTSCYGYGRDMVNSRKDIFGDIVYRPVDRRENFVKRCVAIAGDWLQIKDNQIYVNGQKQAKIPGIQFNYYVQTDGTRLTADLFDKLNISVDDRSLLTDPQPNQQLAEQAQYQIVDSGFDPKFPIYRLPLNEETYDKLKKITGVTKIKIEQSKVFDVFPLGGHKTWTRDNYGPIWMPKKGATLALNSYNFPIYERAIRVYENNKLEVKDGVYYLNGKPTKTYTFKMDYYWMMGDNRHNSADSRYWGFVPEDHIVGRPVMVWLSLDKDKGWFSGKIRWNRFFKNAER</sequence>
<comment type="subcellular location">
    <subcellularLocation>
        <location evidence="7">Membrane</location>
        <topology evidence="7">Single-pass type II membrane protein</topology>
    </subcellularLocation>
</comment>
<dbReference type="GO" id="GO:0004252">
    <property type="term" value="F:serine-type endopeptidase activity"/>
    <property type="evidence" value="ECO:0007669"/>
    <property type="project" value="InterPro"/>
</dbReference>
<evidence type="ECO:0000313" key="9">
    <source>
        <dbReference type="EMBL" id="ADQ79659.1"/>
    </source>
</evidence>
<dbReference type="GO" id="GO:0016020">
    <property type="term" value="C:membrane"/>
    <property type="evidence" value="ECO:0007669"/>
    <property type="project" value="UniProtKB-SubCell"/>
</dbReference>
<evidence type="ECO:0000313" key="10">
    <source>
        <dbReference type="Proteomes" id="UP000008718"/>
    </source>
</evidence>
<keyword evidence="7" id="KW-0472">Membrane</keyword>
<dbReference type="AlphaFoldDB" id="E4T4L5"/>
<evidence type="ECO:0000259" key="8">
    <source>
        <dbReference type="Pfam" id="PF10502"/>
    </source>
</evidence>
<feature type="transmembrane region" description="Helical" evidence="7">
    <location>
        <begin position="67"/>
        <end position="88"/>
    </location>
</feature>
<dbReference type="NCBIfam" id="TIGR02227">
    <property type="entry name" value="sigpep_I_bact"/>
    <property type="match status" value="1"/>
</dbReference>
<dbReference type="CDD" id="cd06530">
    <property type="entry name" value="S26_SPase_I"/>
    <property type="match status" value="1"/>
</dbReference>
<dbReference type="InterPro" id="IPR036286">
    <property type="entry name" value="LexA/Signal_pep-like_sf"/>
</dbReference>
<dbReference type="InterPro" id="IPR019533">
    <property type="entry name" value="Peptidase_S26"/>
</dbReference>